<organism evidence="2 3">
    <name type="scientific">Streptosporangium canum</name>
    <dbReference type="NCBI Taxonomy" id="324952"/>
    <lineage>
        <taxon>Bacteria</taxon>
        <taxon>Bacillati</taxon>
        <taxon>Actinomycetota</taxon>
        <taxon>Actinomycetes</taxon>
        <taxon>Streptosporangiales</taxon>
        <taxon>Streptosporangiaceae</taxon>
        <taxon>Streptosporangium</taxon>
    </lineage>
</organism>
<sequence length="213" mass="23743">MSVKRALATMAVAVAAMAALTTPATATTSPSSKAPKEVVDIVNRINGNQANRAAKLLSDADRETLLKKYPEWADRIMDPDRAGEVTESEQSSGDGVSTMAYCPGFDRYINYYGVSGAKVVEWHHSLTYCIPDGTTKVQRTGRRTYLNNAVDNWERGTYRTNDEVGNNTTWYSSAFQEPIRQCVFNLPCGVWQYPYSKFVVNGSTRNVDYYYSV</sequence>
<keyword evidence="3" id="KW-1185">Reference proteome</keyword>
<dbReference type="Proteomes" id="UP000199111">
    <property type="component" value="Unassembled WGS sequence"/>
</dbReference>
<evidence type="ECO:0000313" key="2">
    <source>
        <dbReference type="EMBL" id="SFL19923.1"/>
    </source>
</evidence>
<evidence type="ECO:0000256" key="1">
    <source>
        <dbReference type="SAM" id="SignalP"/>
    </source>
</evidence>
<gene>
    <name evidence="2" type="ORF">SAMN05216275_16913</name>
</gene>
<dbReference type="AlphaFoldDB" id="A0A1I4FQU3"/>
<feature type="chain" id="PRO_5011635910" description="Secreted protein" evidence="1">
    <location>
        <begin position="27"/>
        <end position="213"/>
    </location>
</feature>
<evidence type="ECO:0008006" key="4">
    <source>
        <dbReference type="Google" id="ProtNLM"/>
    </source>
</evidence>
<dbReference type="EMBL" id="FOQY01000069">
    <property type="protein sequence ID" value="SFL19923.1"/>
    <property type="molecule type" value="Genomic_DNA"/>
</dbReference>
<reference evidence="3" key="1">
    <citation type="submission" date="2016-10" db="EMBL/GenBank/DDBJ databases">
        <authorList>
            <person name="Varghese N."/>
            <person name="Submissions S."/>
        </authorList>
    </citation>
    <scope>NUCLEOTIDE SEQUENCE [LARGE SCALE GENOMIC DNA]</scope>
    <source>
        <strain evidence="3">CGMCC 4.2126</strain>
    </source>
</reference>
<protein>
    <recommendedName>
        <fullName evidence="4">Secreted protein</fullName>
    </recommendedName>
</protein>
<proteinExistence type="predicted"/>
<evidence type="ECO:0000313" key="3">
    <source>
        <dbReference type="Proteomes" id="UP000199111"/>
    </source>
</evidence>
<keyword evidence="1" id="KW-0732">Signal</keyword>
<dbReference type="RefSeq" id="WP_093892312.1">
    <property type="nucleotide sequence ID" value="NZ_FOQY01000069.1"/>
</dbReference>
<accession>A0A1I4FQU3</accession>
<feature type="signal peptide" evidence="1">
    <location>
        <begin position="1"/>
        <end position="26"/>
    </location>
</feature>
<name>A0A1I4FQU3_9ACTN</name>
<dbReference type="GeneID" id="96303837"/>